<keyword evidence="8" id="KW-0472">Membrane</keyword>
<comment type="caution">
    <text evidence="9">The sequence shown here is derived from an EMBL/GenBank/DDBJ whole genome shotgun (WGS) entry which is preliminary data.</text>
</comment>
<keyword evidence="4" id="KW-0812">Transmembrane</keyword>
<accession>A0A811YT64</accession>
<evidence type="ECO:0000256" key="8">
    <source>
        <dbReference type="ARBA" id="ARBA00023136"/>
    </source>
</evidence>
<dbReference type="SUPFAM" id="SSF81415">
    <property type="entry name" value="Mitochondrial cytochrome c oxidase subunit VIc"/>
    <property type="match status" value="1"/>
</dbReference>
<evidence type="ECO:0000313" key="10">
    <source>
        <dbReference type="Proteomes" id="UP000645828"/>
    </source>
</evidence>
<proteinExistence type="inferred from homology"/>
<name>A0A811YT64_NYCPR</name>
<dbReference type="Pfam" id="PF02937">
    <property type="entry name" value="COX6C"/>
    <property type="match status" value="1"/>
</dbReference>
<evidence type="ECO:0000256" key="2">
    <source>
        <dbReference type="ARBA" id="ARBA00004673"/>
    </source>
</evidence>
<dbReference type="InterPro" id="IPR037169">
    <property type="entry name" value="Cytochrome_c_oxidase_VIc_sf"/>
</dbReference>
<dbReference type="UniPathway" id="UPA00705"/>
<evidence type="ECO:0000256" key="1">
    <source>
        <dbReference type="ARBA" id="ARBA00004434"/>
    </source>
</evidence>
<evidence type="ECO:0000256" key="6">
    <source>
        <dbReference type="ARBA" id="ARBA00022989"/>
    </source>
</evidence>
<evidence type="ECO:0000313" key="9">
    <source>
        <dbReference type="EMBL" id="CAD7679739.1"/>
    </source>
</evidence>
<reference evidence="9" key="1">
    <citation type="submission" date="2020-12" db="EMBL/GenBank/DDBJ databases">
        <authorList>
            <consortium name="Molecular Ecology Group"/>
        </authorList>
    </citation>
    <scope>NUCLEOTIDE SEQUENCE</scope>
    <source>
        <strain evidence="9">TBG_1078</strain>
    </source>
</reference>
<evidence type="ECO:0000256" key="3">
    <source>
        <dbReference type="ARBA" id="ARBA00007204"/>
    </source>
</evidence>
<dbReference type="PANTHER" id="PTHR48416">
    <property type="entry name" value="CYTOCHROME C OXIDASE SUBUNIT 6C"/>
    <property type="match status" value="1"/>
</dbReference>
<keyword evidence="7" id="KW-0496">Mitochondrion</keyword>
<sequence>MEINNIFAKEFKVMIIHPFLYQLEGHWFVMAESRKKAYAYFYRNYDSTNDFEEIKKAGIFQSAK</sequence>
<comment type="pathway">
    <text evidence="2">Energy metabolism; oxidative phosphorylation.</text>
</comment>
<gene>
    <name evidence="9" type="ORF">NYPRO_LOCUS12538</name>
</gene>
<dbReference type="Gene3D" id="4.10.93.10">
    <property type="entry name" value="Mitochondrial cytochrome c oxidase subunit VIc/VIIs"/>
    <property type="match status" value="1"/>
</dbReference>
<keyword evidence="5" id="KW-0999">Mitochondrion inner membrane</keyword>
<dbReference type="InterPro" id="IPR051389">
    <property type="entry name" value="Cytochrome_c_oxidase_VIc"/>
</dbReference>
<dbReference type="GO" id="GO:0005743">
    <property type="term" value="C:mitochondrial inner membrane"/>
    <property type="evidence" value="ECO:0007669"/>
    <property type="project" value="UniProtKB-SubCell"/>
</dbReference>
<keyword evidence="10" id="KW-1185">Reference proteome</keyword>
<comment type="subcellular location">
    <subcellularLocation>
        <location evidence="1">Mitochondrion inner membrane</location>
        <topology evidence="1">Single-pass membrane protein</topology>
    </subcellularLocation>
</comment>
<dbReference type="Proteomes" id="UP000645828">
    <property type="component" value="Unassembled WGS sequence"/>
</dbReference>
<dbReference type="GO" id="GO:0006119">
    <property type="term" value="P:oxidative phosphorylation"/>
    <property type="evidence" value="ECO:0007669"/>
    <property type="project" value="UniProtKB-UniPathway"/>
</dbReference>
<protein>
    <submittedName>
        <fullName evidence="9">(raccoon dog) hypothetical protein</fullName>
    </submittedName>
</protein>
<dbReference type="EMBL" id="CAJHUB010000743">
    <property type="protein sequence ID" value="CAD7679739.1"/>
    <property type="molecule type" value="Genomic_DNA"/>
</dbReference>
<comment type="similarity">
    <text evidence="3">Belongs to the cytochrome c oxidase subunit 6c family.</text>
</comment>
<evidence type="ECO:0000256" key="5">
    <source>
        <dbReference type="ARBA" id="ARBA00022792"/>
    </source>
</evidence>
<dbReference type="PANTHER" id="PTHR48416:SF1">
    <property type="entry name" value="CYTOCHROME C OXIDASE SUBUNIT 6C"/>
    <property type="match status" value="1"/>
</dbReference>
<dbReference type="AlphaFoldDB" id="A0A811YT64"/>
<evidence type="ECO:0000256" key="7">
    <source>
        <dbReference type="ARBA" id="ARBA00023128"/>
    </source>
</evidence>
<keyword evidence="6" id="KW-1133">Transmembrane helix</keyword>
<dbReference type="InterPro" id="IPR034884">
    <property type="entry name" value="Cytochrome_c_oxidase_VIc/VIIs"/>
</dbReference>
<evidence type="ECO:0000256" key="4">
    <source>
        <dbReference type="ARBA" id="ARBA00022692"/>
    </source>
</evidence>
<organism evidence="9 10">
    <name type="scientific">Nyctereutes procyonoides</name>
    <name type="common">Raccoon dog</name>
    <name type="synonym">Canis procyonoides</name>
    <dbReference type="NCBI Taxonomy" id="34880"/>
    <lineage>
        <taxon>Eukaryota</taxon>
        <taxon>Metazoa</taxon>
        <taxon>Chordata</taxon>
        <taxon>Craniata</taxon>
        <taxon>Vertebrata</taxon>
        <taxon>Euteleostomi</taxon>
        <taxon>Mammalia</taxon>
        <taxon>Eutheria</taxon>
        <taxon>Laurasiatheria</taxon>
        <taxon>Carnivora</taxon>
        <taxon>Caniformia</taxon>
        <taxon>Canidae</taxon>
        <taxon>Nyctereutes</taxon>
    </lineage>
</organism>